<proteinExistence type="predicted"/>
<name>A0ACC1K287_9FUNG</name>
<evidence type="ECO:0000313" key="1">
    <source>
        <dbReference type="EMBL" id="KAJ2772154.1"/>
    </source>
</evidence>
<keyword evidence="2" id="KW-1185">Reference proteome</keyword>
<organism evidence="1 2">
    <name type="scientific">Coemansia nantahalensis</name>
    <dbReference type="NCBI Taxonomy" id="2789366"/>
    <lineage>
        <taxon>Eukaryota</taxon>
        <taxon>Fungi</taxon>
        <taxon>Fungi incertae sedis</taxon>
        <taxon>Zoopagomycota</taxon>
        <taxon>Kickxellomycotina</taxon>
        <taxon>Kickxellomycetes</taxon>
        <taxon>Kickxellales</taxon>
        <taxon>Kickxellaceae</taxon>
        <taxon>Coemansia</taxon>
    </lineage>
</organism>
<accession>A0ACC1K287</accession>
<comment type="caution">
    <text evidence="1">The sequence shown here is derived from an EMBL/GenBank/DDBJ whole genome shotgun (WGS) entry which is preliminary data.</text>
</comment>
<dbReference type="EMBL" id="JANBUJ010000416">
    <property type="protein sequence ID" value="KAJ2772154.1"/>
    <property type="molecule type" value="Genomic_DNA"/>
</dbReference>
<sequence>MPLVVFKTPERVCWEDDASGLTFFVVAKPDTTAAWRTAPATPLADVVNSMDVFRFKRGSKAFTRVASNDELQSAFKTTDKTAVAKSILSAGTINAKEFELEVESQTSTAMNAATSAASVATTAATSAIGGVKGYLASFW</sequence>
<reference evidence="1" key="1">
    <citation type="submission" date="2022-07" db="EMBL/GenBank/DDBJ databases">
        <title>Phylogenomic reconstructions and comparative analyses of Kickxellomycotina fungi.</title>
        <authorList>
            <person name="Reynolds N.K."/>
            <person name="Stajich J.E."/>
            <person name="Barry K."/>
            <person name="Grigoriev I.V."/>
            <person name="Crous P."/>
            <person name="Smith M.E."/>
        </authorList>
    </citation>
    <scope>NUCLEOTIDE SEQUENCE</scope>
    <source>
        <strain evidence="1">CBS 109366</strain>
    </source>
</reference>
<protein>
    <submittedName>
        <fullName evidence="1">Uncharacterized protein</fullName>
    </submittedName>
</protein>
<dbReference type="Proteomes" id="UP001140234">
    <property type="component" value="Unassembled WGS sequence"/>
</dbReference>
<gene>
    <name evidence="1" type="ORF">IWQ57_001888</name>
</gene>
<evidence type="ECO:0000313" key="2">
    <source>
        <dbReference type="Proteomes" id="UP001140234"/>
    </source>
</evidence>